<dbReference type="Proteomes" id="UP000236621">
    <property type="component" value="Unassembled WGS sequence"/>
</dbReference>
<dbReference type="NCBIfam" id="TIGR00251">
    <property type="entry name" value="DUF167 family protein"/>
    <property type="match status" value="1"/>
</dbReference>
<gene>
    <name evidence="2" type="ORF">TCAP_04853</name>
</gene>
<reference evidence="2 3" key="1">
    <citation type="submission" date="2017-08" db="EMBL/GenBank/DDBJ databases">
        <title>Harnessing the power of phylogenomics to disentangle the directionality and signatures of interkingdom host jumping in the parasitic fungal genus Tolypocladium.</title>
        <authorList>
            <person name="Quandt C.A."/>
            <person name="Patterson W."/>
            <person name="Spatafora J.W."/>
        </authorList>
    </citation>
    <scope>NUCLEOTIDE SEQUENCE [LARGE SCALE GENOMIC DNA]</scope>
    <source>
        <strain evidence="2 3">CBS 113982</strain>
    </source>
</reference>
<proteinExistence type="inferred from homology"/>
<dbReference type="SMART" id="SM01152">
    <property type="entry name" value="DUF167"/>
    <property type="match status" value="1"/>
</dbReference>
<sequence length="115" mass="12090">MATSGAVRFVMGGWKSPAPGSLRLQLRVKPGTGKDREGVSSVSDDYVHLCVAAQARGGEANRAVVQLLSDAIGLPKTRFHLSHGFKSRDKTVVLAGVAEAAYAETVLDLLRKASG</sequence>
<evidence type="ECO:0000313" key="3">
    <source>
        <dbReference type="Proteomes" id="UP000236621"/>
    </source>
</evidence>
<dbReference type="GO" id="GO:0005737">
    <property type="term" value="C:cytoplasm"/>
    <property type="evidence" value="ECO:0007669"/>
    <property type="project" value="TreeGrafter"/>
</dbReference>
<dbReference type="InterPro" id="IPR003746">
    <property type="entry name" value="DUF167"/>
</dbReference>
<name>A0A2K3QCD9_9HYPO</name>
<evidence type="ECO:0000256" key="1">
    <source>
        <dbReference type="ARBA" id="ARBA00010364"/>
    </source>
</evidence>
<dbReference type="PANTHER" id="PTHR13420:SF7">
    <property type="entry name" value="UPF0235 PROTEIN C15ORF40"/>
    <property type="match status" value="1"/>
</dbReference>
<dbReference type="EMBL" id="NRSZ01000791">
    <property type="protein sequence ID" value="PNY25204.1"/>
    <property type="molecule type" value="Genomic_DNA"/>
</dbReference>
<dbReference type="AlphaFoldDB" id="A0A2K3QCD9"/>
<comment type="caution">
    <text evidence="2">The sequence shown here is derived from an EMBL/GenBank/DDBJ whole genome shotgun (WGS) entry which is preliminary data.</text>
</comment>
<accession>A0A2K3QCD9</accession>
<keyword evidence="3" id="KW-1185">Reference proteome</keyword>
<dbReference type="InterPro" id="IPR036591">
    <property type="entry name" value="YggU-like_sf"/>
</dbReference>
<dbReference type="PANTHER" id="PTHR13420">
    <property type="entry name" value="UPF0235 PROTEIN C15ORF40"/>
    <property type="match status" value="1"/>
</dbReference>
<organism evidence="2 3">
    <name type="scientific">Tolypocladium capitatum</name>
    <dbReference type="NCBI Taxonomy" id="45235"/>
    <lineage>
        <taxon>Eukaryota</taxon>
        <taxon>Fungi</taxon>
        <taxon>Dikarya</taxon>
        <taxon>Ascomycota</taxon>
        <taxon>Pezizomycotina</taxon>
        <taxon>Sordariomycetes</taxon>
        <taxon>Hypocreomycetidae</taxon>
        <taxon>Hypocreales</taxon>
        <taxon>Ophiocordycipitaceae</taxon>
        <taxon>Tolypocladium</taxon>
    </lineage>
</organism>
<protein>
    <submittedName>
        <fullName evidence="2">Uncharacterized protein</fullName>
    </submittedName>
</protein>
<comment type="similarity">
    <text evidence="1">Belongs to the UPF0235 family.</text>
</comment>
<dbReference type="Pfam" id="PF02594">
    <property type="entry name" value="DUF167"/>
    <property type="match status" value="1"/>
</dbReference>
<dbReference type="HAMAP" id="MF_00634">
    <property type="entry name" value="UPF0235"/>
    <property type="match status" value="1"/>
</dbReference>
<dbReference type="STRING" id="45235.A0A2K3QCD9"/>
<dbReference type="Gene3D" id="3.30.1200.10">
    <property type="entry name" value="YggU-like"/>
    <property type="match status" value="1"/>
</dbReference>
<dbReference type="SUPFAM" id="SSF69786">
    <property type="entry name" value="YggU-like"/>
    <property type="match status" value="1"/>
</dbReference>
<evidence type="ECO:0000313" key="2">
    <source>
        <dbReference type="EMBL" id="PNY25204.1"/>
    </source>
</evidence>
<dbReference type="OrthoDB" id="244097at2759"/>